<dbReference type="AlphaFoldDB" id="A0A2I6QC89"/>
<feature type="transmembrane region" description="Helical" evidence="1">
    <location>
        <begin position="82"/>
        <end position="104"/>
    </location>
</feature>
<accession>A0A2I6QC89</accession>
<geneLocation type="mitochondrion" evidence="2"/>
<keyword evidence="1" id="KW-0472">Membrane</keyword>
<keyword evidence="1" id="KW-1133">Transmembrane helix</keyword>
<keyword evidence="1" id="KW-0812">Transmembrane</keyword>
<dbReference type="EMBL" id="KY911084">
    <property type="protein sequence ID" value="AUN27986.1"/>
    <property type="molecule type" value="Genomic_DNA"/>
</dbReference>
<sequence>MSITLDHLHHLHKVKSISISISITIRKHKQKEHKHKQKHKYKHKHKHKHKTRIVYNKRFNLEPWTLAYYTVPYLFIHSTPTIPFWLLLFTLLLIILFPLSSLLLNLHYSIYLPFISFTTLLIPLVNLILYSIHSYQSPYYTLQIFTSIHPFGTRIIILYTLTHLTSSTLYTHYTLISLYYSYQVLYQY</sequence>
<gene>
    <name evidence="2" type="primary">orf188a</name>
    <name evidence="3" type="synonym">orf188b</name>
</gene>
<organism evidence="2">
    <name type="scientific">Malassezia furfur</name>
    <name type="common">Pityriasis versicolor infection agent</name>
    <name type="synonym">Pityrosporum furfur</name>
    <dbReference type="NCBI Taxonomy" id="55194"/>
    <lineage>
        <taxon>Eukaryota</taxon>
        <taxon>Fungi</taxon>
        <taxon>Dikarya</taxon>
        <taxon>Basidiomycota</taxon>
        <taxon>Ustilaginomycotina</taxon>
        <taxon>Malasseziomycetes</taxon>
        <taxon>Malasseziales</taxon>
        <taxon>Malasseziaceae</taxon>
        <taxon>Malassezia</taxon>
    </lineage>
</organism>
<feature type="transmembrane region" description="Helical" evidence="1">
    <location>
        <begin position="111"/>
        <end position="133"/>
    </location>
</feature>
<evidence type="ECO:0000313" key="3">
    <source>
        <dbReference type="EMBL" id="AUN27991.1"/>
    </source>
</evidence>
<name>A0A2I6QC89_MALFU</name>
<reference evidence="2" key="1">
    <citation type="submission" date="2017-04" db="EMBL/GenBank/DDBJ databases">
        <authorList>
            <person name="Afonso C.L."/>
            <person name="Miller P.J."/>
            <person name="Scott M.A."/>
            <person name="Spackman E."/>
            <person name="Goraichik I."/>
            <person name="Dimitrov K.M."/>
            <person name="Suarez D.L."/>
            <person name="Swayne D.E."/>
        </authorList>
    </citation>
    <scope>NUCLEOTIDE SEQUENCE</scope>
</reference>
<evidence type="ECO:0000256" key="1">
    <source>
        <dbReference type="SAM" id="Phobius"/>
    </source>
</evidence>
<evidence type="ECO:0000313" key="2">
    <source>
        <dbReference type="EMBL" id="AUN27986.1"/>
    </source>
</evidence>
<protein>
    <submittedName>
        <fullName evidence="2">Uncharacterized protein</fullName>
    </submittedName>
</protein>
<dbReference type="EMBL" id="KY911084">
    <property type="protein sequence ID" value="AUN27991.1"/>
    <property type="molecule type" value="Genomic_DNA"/>
</dbReference>
<keyword evidence="2" id="KW-0496">Mitochondrion</keyword>
<proteinExistence type="predicted"/>